<feature type="domain" description="Major facilitator superfamily (MFS) profile" evidence="8">
    <location>
        <begin position="8"/>
        <end position="393"/>
    </location>
</feature>
<dbReference type="AlphaFoldDB" id="A0A7W3LYW7"/>
<reference evidence="9 10" key="1">
    <citation type="submission" date="2020-08" db="EMBL/GenBank/DDBJ databases">
        <title>Genomic Encyclopedia of Type Strains, Phase IV (KMG-IV): sequencing the most valuable type-strain genomes for metagenomic binning, comparative biology and taxonomic classification.</title>
        <authorList>
            <person name="Goeker M."/>
        </authorList>
    </citation>
    <scope>NUCLEOTIDE SEQUENCE [LARGE SCALE GENOMIC DNA]</scope>
    <source>
        <strain evidence="9 10">DSM 44197</strain>
    </source>
</reference>
<dbReference type="GO" id="GO:0005886">
    <property type="term" value="C:plasma membrane"/>
    <property type="evidence" value="ECO:0007669"/>
    <property type="project" value="UniProtKB-SubCell"/>
</dbReference>
<feature type="transmembrane region" description="Helical" evidence="7">
    <location>
        <begin position="366"/>
        <end position="386"/>
    </location>
</feature>
<feature type="transmembrane region" description="Helical" evidence="7">
    <location>
        <begin position="12"/>
        <end position="33"/>
    </location>
</feature>
<feature type="transmembrane region" description="Helical" evidence="7">
    <location>
        <begin position="74"/>
        <end position="93"/>
    </location>
</feature>
<dbReference type="Gene3D" id="1.20.1250.20">
    <property type="entry name" value="MFS general substrate transporter like domains"/>
    <property type="match status" value="1"/>
</dbReference>
<dbReference type="Pfam" id="PF07690">
    <property type="entry name" value="MFS_1"/>
    <property type="match status" value="1"/>
</dbReference>
<evidence type="ECO:0000313" key="9">
    <source>
        <dbReference type="EMBL" id="MBA8956881.1"/>
    </source>
</evidence>
<feature type="transmembrane region" description="Helical" evidence="7">
    <location>
        <begin position="136"/>
        <end position="156"/>
    </location>
</feature>
<dbReference type="Proteomes" id="UP000572680">
    <property type="component" value="Unassembled WGS sequence"/>
</dbReference>
<organism evidence="9 10">
    <name type="scientific">Actinomadura namibiensis</name>
    <dbReference type="NCBI Taxonomy" id="182080"/>
    <lineage>
        <taxon>Bacteria</taxon>
        <taxon>Bacillati</taxon>
        <taxon>Actinomycetota</taxon>
        <taxon>Actinomycetes</taxon>
        <taxon>Streptosporangiales</taxon>
        <taxon>Thermomonosporaceae</taxon>
        <taxon>Actinomadura</taxon>
    </lineage>
</organism>
<keyword evidence="6 7" id="KW-0472">Membrane</keyword>
<comment type="subcellular location">
    <subcellularLocation>
        <location evidence="1">Cell membrane</location>
        <topology evidence="1">Multi-pass membrane protein</topology>
    </subcellularLocation>
</comment>
<feature type="transmembrane region" description="Helical" evidence="7">
    <location>
        <begin position="274"/>
        <end position="293"/>
    </location>
</feature>
<comment type="caution">
    <text evidence="9">The sequence shown here is derived from an EMBL/GenBank/DDBJ whole genome shotgun (WGS) entry which is preliminary data.</text>
</comment>
<evidence type="ECO:0000256" key="7">
    <source>
        <dbReference type="SAM" id="Phobius"/>
    </source>
</evidence>
<evidence type="ECO:0000256" key="6">
    <source>
        <dbReference type="ARBA" id="ARBA00023136"/>
    </source>
</evidence>
<name>A0A7W3LYW7_ACTNM</name>
<keyword evidence="5 7" id="KW-1133">Transmembrane helix</keyword>
<feature type="transmembrane region" description="Helical" evidence="7">
    <location>
        <begin position="45"/>
        <end position="67"/>
    </location>
</feature>
<feature type="transmembrane region" description="Helical" evidence="7">
    <location>
        <begin position="299"/>
        <end position="319"/>
    </location>
</feature>
<keyword evidence="10" id="KW-1185">Reference proteome</keyword>
<evidence type="ECO:0000313" key="10">
    <source>
        <dbReference type="Proteomes" id="UP000572680"/>
    </source>
</evidence>
<dbReference type="SUPFAM" id="SSF103473">
    <property type="entry name" value="MFS general substrate transporter"/>
    <property type="match status" value="1"/>
</dbReference>
<accession>A0A7W3LYW7</accession>
<feature type="transmembrane region" description="Helical" evidence="7">
    <location>
        <begin position="99"/>
        <end position="124"/>
    </location>
</feature>
<evidence type="ECO:0000256" key="1">
    <source>
        <dbReference type="ARBA" id="ARBA00004651"/>
    </source>
</evidence>
<dbReference type="PANTHER" id="PTHR23517">
    <property type="entry name" value="RESISTANCE PROTEIN MDTM, PUTATIVE-RELATED-RELATED"/>
    <property type="match status" value="1"/>
</dbReference>
<dbReference type="GO" id="GO:0022857">
    <property type="term" value="F:transmembrane transporter activity"/>
    <property type="evidence" value="ECO:0007669"/>
    <property type="project" value="InterPro"/>
</dbReference>
<gene>
    <name evidence="9" type="ORF">HNR61_008571</name>
</gene>
<proteinExistence type="predicted"/>
<evidence type="ECO:0000256" key="2">
    <source>
        <dbReference type="ARBA" id="ARBA00022448"/>
    </source>
</evidence>
<dbReference type="PROSITE" id="PS50850">
    <property type="entry name" value="MFS"/>
    <property type="match status" value="1"/>
</dbReference>
<dbReference type="InterPro" id="IPR020846">
    <property type="entry name" value="MFS_dom"/>
</dbReference>
<keyword evidence="2" id="KW-0813">Transport</keyword>
<sequence length="406" mass="41839">MNNDSRRVVRRLLLGSGINGLGGGVWFTVWALYLTRDLGIPPGRAGLALLVAGAVGLALAVPVGAVADRYGARRVLVVLYLVRGGAALAFLLVRDLPSLVVAAALFDGAQIVGMGVQGALVAGLFEGGERVRVLALNRAVVHATNALGAAIGAVVLTIDQHWAYATAIAFNAVTFVVAALTLRGMPEAPTVERSARWAGLRGEAVRDLPYIAVMAPVAGLTLCWAMLSAGVPLWVSERTDAPPAVAAVAVVISAVFIAVLQTPVSVRVRTVSQGARAATWAGGLLAASCLVLVGAPWLGAAVVLAAVVVHVAGELLFTAGQWQLSMELMREDRKGEYQGLNAALTGVVMTFAPALVTALVGGLAAVGWVVLALVFAACAAPVVPLARWAERTRPAEAVSVREQAAR</sequence>
<dbReference type="InterPro" id="IPR036259">
    <property type="entry name" value="MFS_trans_sf"/>
</dbReference>
<dbReference type="InterPro" id="IPR050171">
    <property type="entry name" value="MFS_Transporters"/>
</dbReference>
<feature type="transmembrane region" description="Helical" evidence="7">
    <location>
        <begin position="340"/>
        <end position="360"/>
    </location>
</feature>
<dbReference type="InterPro" id="IPR011701">
    <property type="entry name" value="MFS"/>
</dbReference>
<evidence type="ECO:0000256" key="5">
    <source>
        <dbReference type="ARBA" id="ARBA00022989"/>
    </source>
</evidence>
<keyword evidence="3" id="KW-1003">Cell membrane</keyword>
<evidence type="ECO:0000259" key="8">
    <source>
        <dbReference type="PROSITE" id="PS50850"/>
    </source>
</evidence>
<feature type="transmembrane region" description="Helical" evidence="7">
    <location>
        <begin position="241"/>
        <end position="262"/>
    </location>
</feature>
<feature type="transmembrane region" description="Helical" evidence="7">
    <location>
        <begin position="162"/>
        <end position="182"/>
    </location>
</feature>
<keyword evidence="4 7" id="KW-0812">Transmembrane</keyword>
<protein>
    <submittedName>
        <fullName evidence="9">MFS family permease</fullName>
    </submittedName>
</protein>
<dbReference type="EMBL" id="JACJIA010000018">
    <property type="protein sequence ID" value="MBA8956881.1"/>
    <property type="molecule type" value="Genomic_DNA"/>
</dbReference>
<feature type="transmembrane region" description="Helical" evidence="7">
    <location>
        <begin position="210"/>
        <end position="235"/>
    </location>
</feature>
<evidence type="ECO:0000256" key="4">
    <source>
        <dbReference type="ARBA" id="ARBA00022692"/>
    </source>
</evidence>
<evidence type="ECO:0000256" key="3">
    <source>
        <dbReference type="ARBA" id="ARBA00022475"/>
    </source>
</evidence>
<dbReference type="PANTHER" id="PTHR23517:SF2">
    <property type="entry name" value="MULTIDRUG RESISTANCE PROTEIN MDTH"/>
    <property type="match status" value="1"/>
</dbReference>
<dbReference type="RefSeq" id="WP_182848755.1">
    <property type="nucleotide sequence ID" value="NZ_BAAALP010000073.1"/>
</dbReference>